<dbReference type="GO" id="GO:0015074">
    <property type="term" value="P:DNA integration"/>
    <property type="evidence" value="ECO:0007669"/>
    <property type="project" value="InterPro"/>
</dbReference>
<evidence type="ECO:0000313" key="4">
    <source>
        <dbReference type="Proteomes" id="UP000003178"/>
    </source>
</evidence>
<evidence type="ECO:0000259" key="2">
    <source>
        <dbReference type="PROSITE" id="PS51898"/>
    </source>
</evidence>
<dbReference type="EMBL" id="ABWP01000011">
    <property type="protein sequence ID" value="EEA86023.1"/>
    <property type="molecule type" value="Genomic_DNA"/>
</dbReference>
<keyword evidence="1" id="KW-0233">DNA recombination</keyword>
<dbReference type="InterPro" id="IPR002104">
    <property type="entry name" value="Integrase_catalytic"/>
</dbReference>
<feature type="domain" description="Tyr recombinase" evidence="2">
    <location>
        <begin position="1"/>
        <end position="177"/>
    </location>
</feature>
<dbReference type="PANTHER" id="PTHR30349:SF82">
    <property type="entry name" value="INTEGRASE_RECOMBINASE YOEC-RELATED"/>
    <property type="match status" value="1"/>
</dbReference>
<dbReference type="InterPro" id="IPR013762">
    <property type="entry name" value="Integrase-like_cat_sf"/>
</dbReference>
<name>B6FWW2_PEPHT</name>
<evidence type="ECO:0000256" key="1">
    <source>
        <dbReference type="ARBA" id="ARBA00023172"/>
    </source>
</evidence>
<reference evidence="3 4" key="1">
    <citation type="submission" date="2008-09" db="EMBL/GenBank/DDBJ databases">
        <authorList>
            <person name="Fulton L."/>
            <person name="Clifton S."/>
            <person name="Fulton B."/>
            <person name="Xu J."/>
            <person name="Minx P."/>
            <person name="Pepin K.H."/>
            <person name="Johnson M."/>
            <person name="Thiruvilangam P."/>
            <person name="Bhonagiri V."/>
            <person name="Nash W.E."/>
            <person name="Mardis E.R."/>
            <person name="Wilson R.K."/>
        </authorList>
    </citation>
    <scope>NUCLEOTIDE SEQUENCE [LARGE SCALE GENOMIC DNA]</scope>
    <source>
        <strain evidence="3 4">DSM 13275</strain>
    </source>
</reference>
<dbReference type="GO" id="GO:0006310">
    <property type="term" value="P:DNA recombination"/>
    <property type="evidence" value="ECO:0007669"/>
    <property type="project" value="UniProtKB-KW"/>
</dbReference>
<dbReference type="CDD" id="cd01192">
    <property type="entry name" value="INT_C_like_3"/>
    <property type="match status" value="1"/>
</dbReference>
<dbReference type="GO" id="GO:0003677">
    <property type="term" value="F:DNA binding"/>
    <property type="evidence" value="ECO:0007669"/>
    <property type="project" value="InterPro"/>
</dbReference>
<sequence>MESVEPIRDKRVLEDMCDYLKSTNERNLVMFELGIYGGLRISDILKLRVKDVRNKKYIKITEEKTGKDKPIPINPILRKTLNSYITDKKDLDYLIKSRKGKNSPIGRTQAYRIIRELGEMYGIEDLGTHSMRKTFGYHYYKKTKDIALLQKIFNHSSPNITLRYIGIEQDVIMKAMNDMRYF</sequence>
<dbReference type="STRING" id="500633.CLOHIR_00361"/>
<evidence type="ECO:0000313" key="3">
    <source>
        <dbReference type="EMBL" id="EEA86023.1"/>
    </source>
</evidence>
<dbReference type="SUPFAM" id="SSF56349">
    <property type="entry name" value="DNA breaking-rejoining enzymes"/>
    <property type="match status" value="1"/>
</dbReference>
<dbReference type="AlphaFoldDB" id="B6FWW2"/>
<dbReference type="RefSeq" id="WP_006439283.1">
    <property type="nucleotide sequence ID" value="NZ_DS995355.1"/>
</dbReference>
<comment type="caution">
    <text evidence="3">The sequence shown here is derived from an EMBL/GenBank/DDBJ whole genome shotgun (WGS) entry which is preliminary data.</text>
</comment>
<dbReference type="HOGENOM" id="CLU_027562_33_1_9"/>
<proteinExistence type="predicted"/>
<accession>B6FWW2</accession>
<dbReference type="PROSITE" id="PS51898">
    <property type="entry name" value="TYR_RECOMBINASE"/>
    <property type="match status" value="1"/>
</dbReference>
<dbReference type="Gene3D" id="1.10.443.10">
    <property type="entry name" value="Intergrase catalytic core"/>
    <property type="match status" value="1"/>
</dbReference>
<keyword evidence="4" id="KW-1185">Reference proteome</keyword>
<reference evidence="3 4" key="2">
    <citation type="submission" date="2008-10" db="EMBL/GenBank/DDBJ databases">
        <title>Draft genome sequence of Clostridium hiranonis (DSM 13275).</title>
        <authorList>
            <person name="Sudarsanam P."/>
            <person name="Ley R."/>
            <person name="Guruge J."/>
            <person name="Turnbaugh P.J."/>
            <person name="Mahowald M."/>
            <person name="Liep D."/>
            <person name="Gordon J."/>
        </authorList>
    </citation>
    <scope>NUCLEOTIDE SEQUENCE [LARGE SCALE GENOMIC DNA]</scope>
    <source>
        <strain evidence="3 4">DSM 13275</strain>
    </source>
</reference>
<gene>
    <name evidence="3" type="ORF">CLOHIR_00361</name>
</gene>
<protein>
    <submittedName>
        <fullName evidence="3">Site-specific recombinase, phage integrase family</fullName>
    </submittedName>
</protein>
<dbReference type="Pfam" id="PF00589">
    <property type="entry name" value="Phage_integrase"/>
    <property type="match status" value="1"/>
</dbReference>
<dbReference type="eggNOG" id="COG0582">
    <property type="taxonomic scope" value="Bacteria"/>
</dbReference>
<dbReference type="InterPro" id="IPR011010">
    <property type="entry name" value="DNA_brk_join_enz"/>
</dbReference>
<dbReference type="OrthoDB" id="9788852at2"/>
<dbReference type="Proteomes" id="UP000003178">
    <property type="component" value="Unassembled WGS sequence"/>
</dbReference>
<dbReference type="InterPro" id="IPR050090">
    <property type="entry name" value="Tyrosine_recombinase_XerCD"/>
</dbReference>
<organism evidence="3 4">
    <name type="scientific">Peptacetobacter hiranonis (strain DSM 13275 / JCM 10541 / KCTC 15199 / TO-931)</name>
    <name type="common">Clostridium hiranonis</name>
    <dbReference type="NCBI Taxonomy" id="500633"/>
    <lineage>
        <taxon>Bacteria</taxon>
        <taxon>Bacillati</taxon>
        <taxon>Bacillota</taxon>
        <taxon>Clostridia</taxon>
        <taxon>Peptostreptococcales</taxon>
        <taxon>Peptostreptococcaceae</taxon>
        <taxon>Peptacetobacter</taxon>
    </lineage>
</organism>
<dbReference type="PANTHER" id="PTHR30349">
    <property type="entry name" value="PHAGE INTEGRASE-RELATED"/>
    <property type="match status" value="1"/>
</dbReference>